<keyword evidence="4" id="KW-1185">Reference proteome</keyword>
<keyword evidence="2" id="KW-0812">Transmembrane</keyword>
<sequence length="243" mass="25225">MASNEPAAGGTPDSSGPQEYAQPQDPWEGGFEYPPGQSSMPTDPIPHQYDPYSGTYPPYNTGGTWVQQSGTAGTVPPVGWAPQPPPPKPNKAIPILVALAVVLVLGGGGAAAYYIATRDNTRTTGTGGPTTTPTTGAPATSAAPPTSAAPTDGTFDPYAVEEGDCVANSGTNEKPRMAVVDCVPGVYKVIKVRLGAEVKQDTDEVLSDDEARATCKGTGFTFFYKNNFDGTDNDVVFCMNKVS</sequence>
<proteinExistence type="predicted"/>
<keyword evidence="2" id="KW-1133">Transmembrane helix</keyword>
<name>A0ABN2L031_9ACTN</name>
<evidence type="ECO:0000313" key="3">
    <source>
        <dbReference type="EMBL" id="GAA1769911.1"/>
    </source>
</evidence>
<organism evidence="3 4">
    <name type="scientific">Luedemannella helvata</name>
    <dbReference type="NCBI Taxonomy" id="349315"/>
    <lineage>
        <taxon>Bacteria</taxon>
        <taxon>Bacillati</taxon>
        <taxon>Actinomycetota</taxon>
        <taxon>Actinomycetes</taxon>
        <taxon>Micromonosporales</taxon>
        <taxon>Micromonosporaceae</taxon>
        <taxon>Luedemannella</taxon>
    </lineage>
</organism>
<gene>
    <name evidence="3" type="ORF">GCM10009681_46660</name>
</gene>
<feature type="region of interest" description="Disordered" evidence="1">
    <location>
        <begin position="120"/>
        <end position="151"/>
    </location>
</feature>
<feature type="transmembrane region" description="Helical" evidence="2">
    <location>
        <begin position="92"/>
        <end position="116"/>
    </location>
</feature>
<evidence type="ECO:0000256" key="1">
    <source>
        <dbReference type="SAM" id="MobiDB-lite"/>
    </source>
</evidence>
<keyword evidence="2" id="KW-0472">Membrane</keyword>
<dbReference type="Proteomes" id="UP001500655">
    <property type="component" value="Unassembled WGS sequence"/>
</dbReference>
<evidence type="ECO:0000313" key="4">
    <source>
        <dbReference type="Proteomes" id="UP001500655"/>
    </source>
</evidence>
<evidence type="ECO:0000256" key="2">
    <source>
        <dbReference type="SAM" id="Phobius"/>
    </source>
</evidence>
<dbReference type="RefSeq" id="WP_344085927.1">
    <property type="nucleotide sequence ID" value="NZ_BAAALS010000027.1"/>
</dbReference>
<dbReference type="EMBL" id="BAAALS010000027">
    <property type="protein sequence ID" value="GAA1769911.1"/>
    <property type="molecule type" value="Genomic_DNA"/>
</dbReference>
<evidence type="ECO:0008006" key="5">
    <source>
        <dbReference type="Google" id="ProtNLM"/>
    </source>
</evidence>
<protein>
    <recommendedName>
        <fullName evidence="5">Flagellar basal body protein FliL</fullName>
    </recommendedName>
</protein>
<accession>A0ABN2L031</accession>
<comment type="caution">
    <text evidence="3">The sequence shown here is derived from an EMBL/GenBank/DDBJ whole genome shotgun (WGS) entry which is preliminary data.</text>
</comment>
<reference evidence="3 4" key="1">
    <citation type="journal article" date="2019" name="Int. J. Syst. Evol. Microbiol.">
        <title>The Global Catalogue of Microorganisms (GCM) 10K type strain sequencing project: providing services to taxonomists for standard genome sequencing and annotation.</title>
        <authorList>
            <consortium name="The Broad Institute Genomics Platform"/>
            <consortium name="The Broad Institute Genome Sequencing Center for Infectious Disease"/>
            <person name="Wu L."/>
            <person name="Ma J."/>
        </authorList>
    </citation>
    <scope>NUCLEOTIDE SEQUENCE [LARGE SCALE GENOMIC DNA]</scope>
    <source>
        <strain evidence="3 4">JCM 13249</strain>
    </source>
</reference>
<feature type="region of interest" description="Disordered" evidence="1">
    <location>
        <begin position="1"/>
        <end position="59"/>
    </location>
</feature>